<evidence type="ECO:0008006" key="2">
    <source>
        <dbReference type="Google" id="ProtNLM"/>
    </source>
</evidence>
<sequence length="120" mass="13112">MKHKDIGLLLKNAILAHFRAKNIEATVKYIDPSYLIRSLPANANDHVFCSFLGRDAVHAGMAGKTELIIGNWNNAFVHIPLSASVGKRKQVDPQGKLWLSVLQATGQSSLQNEPAASPIR</sequence>
<organism evidence="1">
    <name type="scientific">marine sediment metagenome</name>
    <dbReference type="NCBI Taxonomy" id="412755"/>
    <lineage>
        <taxon>unclassified sequences</taxon>
        <taxon>metagenomes</taxon>
        <taxon>ecological metagenomes</taxon>
    </lineage>
</organism>
<dbReference type="Gene3D" id="3.40.50.460">
    <property type="entry name" value="Phosphofructokinase domain"/>
    <property type="match status" value="1"/>
</dbReference>
<dbReference type="EMBL" id="LAZR01024768">
    <property type="protein sequence ID" value="KKL74064.1"/>
    <property type="molecule type" value="Genomic_DNA"/>
</dbReference>
<dbReference type="InterPro" id="IPR035966">
    <property type="entry name" value="PKF_sf"/>
</dbReference>
<dbReference type="AlphaFoldDB" id="A0A0F9EJ72"/>
<comment type="caution">
    <text evidence="1">The sequence shown here is derived from an EMBL/GenBank/DDBJ whole genome shotgun (WGS) entry which is preliminary data.</text>
</comment>
<gene>
    <name evidence="1" type="ORF">LCGC14_2068630</name>
</gene>
<dbReference type="SUPFAM" id="SSF53784">
    <property type="entry name" value="Phosphofructokinase"/>
    <property type="match status" value="1"/>
</dbReference>
<accession>A0A0F9EJ72</accession>
<name>A0A0F9EJ72_9ZZZZ</name>
<evidence type="ECO:0000313" key="1">
    <source>
        <dbReference type="EMBL" id="KKL74064.1"/>
    </source>
</evidence>
<proteinExistence type="predicted"/>
<protein>
    <recommendedName>
        <fullName evidence="2">Phosphofructokinase domain-containing protein</fullName>
    </recommendedName>
</protein>
<dbReference type="InterPro" id="IPR050929">
    <property type="entry name" value="PFKA"/>
</dbReference>
<dbReference type="GO" id="GO:0003872">
    <property type="term" value="F:6-phosphofructokinase activity"/>
    <property type="evidence" value="ECO:0007669"/>
    <property type="project" value="InterPro"/>
</dbReference>
<dbReference type="PANTHER" id="PTHR45770">
    <property type="entry name" value="ATP-DEPENDENT 6-PHOSPHOFRUCTOKINASE 1"/>
    <property type="match status" value="1"/>
</dbReference>
<reference evidence="1" key="1">
    <citation type="journal article" date="2015" name="Nature">
        <title>Complex archaea that bridge the gap between prokaryotes and eukaryotes.</title>
        <authorList>
            <person name="Spang A."/>
            <person name="Saw J.H."/>
            <person name="Jorgensen S.L."/>
            <person name="Zaremba-Niedzwiedzka K."/>
            <person name="Martijn J."/>
            <person name="Lind A.E."/>
            <person name="van Eijk R."/>
            <person name="Schleper C."/>
            <person name="Guy L."/>
            <person name="Ettema T.J."/>
        </authorList>
    </citation>
    <scope>NUCLEOTIDE SEQUENCE</scope>
</reference>